<proteinExistence type="predicted"/>
<organism evidence="1">
    <name type="scientific">Marseillevirus sp</name>
    <dbReference type="NCBI Taxonomy" id="2809551"/>
    <lineage>
        <taxon>Viruses</taxon>
        <taxon>Varidnaviria</taxon>
        <taxon>Bamfordvirae</taxon>
        <taxon>Nucleocytoviricota</taxon>
        <taxon>Megaviricetes</taxon>
        <taxon>Pimascovirales</taxon>
        <taxon>Pimascovirales incertae sedis</taxon>
        <taxon>Marseilleviridae</taxon>
        <taxon>Marseillevirus</taxon>
    </lineage>
</organism>
<protein>
    <submittedName>
        <fullName evidence="1">Uncharacterized protein</fullName>
    </submittedName>
</protein>
<reference evidence="1" key="1">
    <citation type="submission" date="2023-07" db="EMBL/GenBank/DDBJ databases">
        <authorList>
            <person name="Xia Y."/>
        </authorList>
    </citation>
    <scope>NUCLEOTIDE SEQUENCE</scope>
    <source>
        <strain evidence="1">E</strain>
    </source>
</reference>
<gene>
    <name evidence="1" type="ORF">MarDSR_377</name>
</gene>
<dbReference type="EMBL" id="OR343189">
    <property type="protein sequence ID" value="WNL50416.1"/>
    <property type="molecule type" value="Genomic_DNA"/>
</dbReference>
<name>A0AA96IYN8_9VIRU</name>
<sequence length="65" mass="7531">METSQGNFSVVQRNKENILCISEKEEYKIINTKDILIVIPFADSEKLVRKFGMTMLYHLFCKSGT</sequence>
<evidence type="ECO:0000313" key="1">
    <source>
        <dbReference type="EMBL" id="WNL50416.1"/>
    </source>
</evidence>
<accession>A0AA96IYN8</accession>